<keyword evidence="1" id="KW-0560">Oxidoreductase</keyword>
<dbReference type="Gene3D" id="3.10.20.30">
    <property type="match status" value="1"/>
</dbReference>
<dbReference type="Gene3D" id="3.40.50.80">
    <property type="entry name" value="Nucleotide-binding domain of ferredoxin-NADP reductase (FNR) module"/>
    <property type="match status" value="1"/>
</dbReference>
<dbReference type="GO" id="GO:0051536">
    <property type="term" value="F:iron-sulfur cluster binding"/>
    <property type="evidence" value="ECO:0007669"/>
    <property type="project" value="InterPro"/>
</dbReference>
<evidence type="ECO:0000256" key="1">
    <source>
        <dbReference type="ARBA" id="ARBA00023002"/>
    </source>
</evidence>
<dbReference type="PANTHER" id="PTHR47354">
    <property type="entry name" value="NADH OXIDOREDUCTASE HCR"/>
    <property type="match status" value="1"/>
</dbReference>
<comment type="caution">
    <text evidence="6">The sequence shown here is derived from an EMBL/GenBank/DDBJ whole genome shotgun (WGS) entry which is preliminary data.</text>
</comment>
<feature type="domain" description="FAD-binding FR-type" evidence="5">
    <location>
        <begin position="98"/>
        <end position="196"/>
    </location>
</feature>
<dbReference type="PANTHER" id="PTHR47354:SF7">
    <property type="entry name" value="NAD(P)H-FLAVIN REDUCTASE"/>
    <property type="match status" value="1"/>
</dbReference>
<dbReference type="SUPFAM" id="SSF63380">
    <property type="entry name" value="Riboflavin synthase domain-like"/>
    <property type="match status" value="1"/>
</dbReference>
<dbReference type="Proteomes" id="UP000004263">
    <property type="component" value="Unassembled WGS sequence"/>
</dbReference>
<dbReference type="InterPro" id="IPR036010">
    <property type="entry name" value="2Fe-2S_ferredoxin-like_sf"/>
</dbReference>
<dbReference type="OrthoDB" id="9806195at2"/>
<dbReference type="Gene3D" id="2.40.30.10">
    <property type="entry name" value="Translation factors"/>
    <property type="match status" value="1"/>
</dbReference>
<dbReference type="Pfam" id="PF00175">
    <property type="entry name" value="NAD_binding_1"/>
    <property type="match status" value="1"/>
</dbReference>
<keyword evidence="7" id="KW-1185">Reference proteome</keyword>
<sequence>MGHTITIQPKGLVFHSDQNGQSIMDAAIAAGIQMRKSCDNGICEVCKARLIAGQVIKQTGTSSQPIEQGSDIYPCVTEANSDIILEQLNVLAPGEIPQQHLSMQIESVKPLNDFTYQVQLLSPAGKLPQYHAGQYLELLIDDNQYPFTIASKPNGRHIELHLGVSEDNASSIAIRNYLQNHSTVRVKLPGGNVWLKPGMDSFNLHDPLIFVVAGTGFAQAKAMIEDQLEHQHSAIYLYWINRDQDGFYSNLPQQWHEDKLIHYVPMTPEQVDGPFYSDQNVEELVQKQVSDISRIRVVACGSPNFVYSVLDGLENKGFEQRQMLSDVFAYAPRPSK</sequence>
<dbReference type="EMBL" id="AAQH01000003">
    <property type="protein sequence ID" value="EAT12927.1"/>
    <property type="molecule type" value="Genomic_DNA"/>
</dbReference>
<evidence type="ECO:0000256" key="2">
    <source>
        <dbReference type="ARBA" id="ARBA00023223"/>
    </source>
</evidence>
<dbReference type="InterPro" id="IPR017938">
    <property type="entry name" value="Riboflavin_synthase-like_b-brl"/>
</dbReference>
<dbReference type="PROSITE" id="PS51085">
    <property type="entry name" value="2FE2S_FER_2"/>
    <property type="match status" value="1"/>
</dbReference>
<evidence type="ECO:0000259" key="4">
    <source>
        <dbReference type="PROSITE" id="PS51085"/>
    </source>
</evidence>
<dbReference type="SUPFAM" id="SSF52343">
    <property type="entry name" value="Ferredoxin reductase-like, C-terminal NADP-linked domain"/>
    <property type="match status" value="1"/>
</dbReference>
<keyword evidence="2" id="KW-0455">Luminescence</keyword>
<dbReference type="PRINTS" id="PR00410">
    <property type="entry name" value="PHEHYDRXLASE"/>
</dbReference>
<dbReference type="InterPro" id="IPR017927">
    <property type="entry name" value="FAD-bd_FR_type"/>
</dbReference>
<evidence type="ECO:0000259" key="5">
    <source>
        <dbReference type="PROSITE" id="PS51384"/>
    </source>
</evidence>
<dbReference type="GO" id="GO:0016491">
    <property type="term" value="F:oxidoreductase activity"/>
    <property type="evidence" value="ECO:0007669"/>
    <property type="project" value="UniProtKB-KW"/>
</dbReference>
<dbReference type="PROSITE" id="PS51384">
    <property type="entry name" value="FAD_FR"/>
    <property type="match status" value="1"/>
</dbReference>
<dbReference type="InterPro" id="IPR012675">
    <property type="entry name" value="Beta-grasp_dom_sf"/>
</dbReference>
<dbReference type="InterPro" id="IPR001433">
    <property type="entry name" value="OxRdtase_FAD/NAD-bd"/>
</dbReference>
<feature type="domain" description="2Fe-2S ferredoxin-type" evidence="4">
    <location>
        <begin position="3"/>
        <end position="91"/>
    </location>
</feature>
<dbReference type="STRING" id="207949.RED65_14562"/>
<dbReference type="InterPro" id="IPR039261">
    <property type="entry name" value="FNR_nucleotide-bd"/>
</dbReference>
<reference evidence="6 7" key="1">
    <citation type="submission" date="2006-03" db="EMBL/GenBank/DDBJ databases">
        <authorList>
            <person name="Pinhassi J."/>
            <person name="Pedros-Alio C."/>
            <person name="Ferriera S."/>
            <person name="Johnson J."/>
            <person name="Kravitz S."/>
            <person name="Halpern A."/>
            <person name="Remington K."/>
            <person name="Beeson K."/>
            <person name="Tran B."/>
            <person name="Rogers Y.-H."/>
            <person name="Friedman R."/>
            <person name="Venter J.C."/>
        </authorList>
    </citation>
    <scope>NUCLEOTIDE SEQUENCE [LARGE SCALE GENOMIC DNA]</scope>
    <source>
        <strain evidence="6 7">RED65</strain>
    </source>
</reference>
<comment type="similarity">
    <text evidence="3">Belongs to the Fre/LuxG FAD/NAD(P) flavoprotein oxidoreductase family.</text>
</comment>
<dbReference type="AlphaFoldDB" id="Q1N4D8"/>
<dbReference type="GO" id="GO:0008218">
    <property type="term" value="P:bioluminescence"/>
    <property type="evidence" value="ECO:0007669"/>
    <property type="project" value="UniProtKB-KW"/>
</dbReference>
<dbReference type="CDD" id="cd06189">
    <property type="entry name" value="flavin_oxioreductase"/>
    <property type="match status" value="1"/>
</dbReference>
<dbReference type="CDD" id="cd00207">
    <property type="entry name" value="fer2"/>
    <property type="match status" value="1"/>
</dbReference>
<accession>Q1N4D8</accession>
<dbReference type="InterPro" id="IPR001041">
    <property type="entry name" value="2Fe-2S_ferredoxin-type"/>
</dbReference>
<dbReference type="InterPro" id="IPR050415">
    <property type="entry name" value="MRET"/>
</dbReference>
<evidence type="ECO:0000256" key="3">
    <source>
        <dbReference type="ARBA" id="ARBA00038177"/>
    </source>
</evidence>
<evidence type="ECO:0000313" key="7">
    <source>
        <dbReference type="Proteomes" id="UP000004263"/>
    </source>
</evidence>
<gene>
    <name evidence="6" type="ORF">RED65_14562</name>
</gene>
<protein>
    <submittedName>
        <fullName evidence="6">2-polyprenylphenol hydroxylase and related flavodoxin oxidoreductase</fullName>
    </submittedName>
</protein>
<name>Q1N4D8_9GAMM</name>
<organism evidence="6 7">
    <name type="scientific">Bermanella marisrubri</name>
    <dbReference type="NCBI Taxonomy" id="207949"/>
    <lineage>
        <taxon>Bacteria</taxon>
        <taxon>Pseudomonadati</taxon>
        <taxon>Pseudomonadota</taxon>
        <taxon>Gammaproteobacteria</taxon>
        <taxon>Oceanospirillales</taxon>
        <taxon>Oceanospirillaceae</taxon>
        <taxon>Bermanella</taxon>
    </lineage>
</organism>
<dbReference type="HOGENOM" id="CLU_003827_7_0_6"/>
<dbReference type="RefSeq" id="WP_007017998.1">
    <property type="nucleotide sequence ID" value="NZ_CH724115.1"/>
</dbReference>
<dbReference type="Pfam" id="PF00111">
    <property type="entry name" value="Fer2"/>
    <property type="match status" value="1"/>
</dbReference>
<evidence type="ECO:0000313" key="6">
    <source>
        <dbReference type="EMBL" id="EAT12927.1"/>
    </source>
</evidence>
<dbReference type="SUPFAM" id="SSF54292">
    <property type="entry name" value="2Fe-2S ferredoxin-like"/>
    <property type="match status" value="1"/>
</dbReference>
<proteinExistence type="inferred from homology"/>